<dbReference type="EMBL" id="CP002878">
    <property type="protein sequence ID" value="AEI80598.1"/>
    <property type="molecule type" value="Genomic_DNA"/>
</dbReference>
<gene>
    <name evidence="2" type="ordered locus">CNE_2c16420</name>
</gene>
<evidence type="ECO:0000313" key="3">
    <source>
        <dbReference type="Proteomes" id="UP000006798"/>
    </source>
</evidence>
<evidence type="ECO:0008006" key="4">
    <source>
        <dbReference type="Google" id="ProtNLM"/>
    </source>
</evidence>
<feature type="region of interest" description="Disordered" evidence="1">
    <location>
        <begin position="1"/>
        <end position="33"/>
    </location>
</feature>
<evidence type="ECO:0000313" key="2">
    <source>
        <dbReference type="EMBL" id="AEI80598.1"/>
    </source>
</evidence>
<protein>
    <recommendedName>
        <fullName evidence="4">Histone-like nucleoid-structuring protein</fullName>
    </recommendedName>
</protein>
<dbReference type="Gene3D" id="4.10.430.10">
    <property type="entry name" value="Histone-like protein H-NS, C-terminal domain"/>
    <property type="match status" value="1"/>
</dbReference>
<proteinExistence type="predicted"/>
<evidence type="ECO:0000256" key="1">
    <source>
        <dbReference type="SAM" id="MobiDB-lite"/>
    </source>
</evidence>
<accession>F8GPW1</accession>
<dbReference type="Proteomes" id="UP000006798">
    <property type="component" value="Chromosome 2"/>
</dbReference>
<dbReference type="HOGENOM" id="CLU_1591778_0_0_4"/>
<organism evidence="2 3">
    <name type="scientific">Cupriavidus necator (strain ATCC 43291 / DSM 13513 / CCUG 52238 / LMG 8453 / N-1)</name>
    <name type="common">Ralstonia eutropha</name>
    <dbReference type="NCBI Taxonomy" id="1042878"/>
    <lineage>
        <taxon>Bacteria</taxon>
        <taxon>Pseudomonadati</taxon>
        <taxon>Pseudomonadota</taxon>
        <taxon>Betaproteobacteria</taxon>
        <taxon>Burkholderiales</taxon>
        <taxon>Burkholderiaceae</taxon>
        <taxon>Cupriavidus</taxon>
    </lineage>
</organism>
<dbReference type="InterPro" id="IPR037150">
    <property type="entry name" value="H-NS_C_dom_sf"/>
</dbReference>
<name>F8GPW1_CUPNN</name>
<dbReference type="GO" id="GO:0003677">
    <property type="term" value="F:DNA binding"/>
    <property type="evidence" value="ECO:0007669"/>
    <property type="project" value="InterPro"/>
</dbReference>
<sequence>MTLVSLGSARARQAQGNWPRAREGNAAAPAKAVESRLSDRPAVLSPVFHCPRKCSGPLTRVMSESDSAKLAAVAWIREQMDRHALTFDDLVAAGCFDHVAIDAGHEPAPEAAPAVAPLVPQAAPQAAAARPLYRNALGQSWDGQGEYPDWLQRAVNAGQSIEFFRVG</sequence>
<reference evidence="2 3" key="1">
    <citation type="journal article" date="2011" name="J. Bacteriol.">
        <title>Complete genome sequence of the type strain Cupriavidus necator N-1.</title>
        <authorList>
            <person name="Poehlein A."/>
            <person name="Kusian B."/>
            <person name="Friedrich B."/>
            <person name="Daniel R."/>
            <person name="Bowien B."/>
        </authorList>
    </citation>
    <scope>NUCLEOTIDE SEQUENCE [LARGE SCALE GENOMIC DNA]</scope>
    <source>
        <strain evidence="3">ATCC 43291 / DSM 13513 / CCUG 52238 / LMG 8453 / N-1</strain>
    </source>
</reference>
<dbReference type="AlphaFoldDB" id="F8GPW1"/>
<dbReference type="KEGG" id="cnc:CNE_2c16420"/>
<dbReference type="SUPFAM" id="SSF81273">
    <property type="entry name" value="H-NS histone-like proteins"/>
    <property type="match status" value="1"/>
</dbReference>